<evidence type="ECO:0000313" key="2">
    <source>
        <dbReference type="Proteomes" id="UP000655830"/>
    </source>
</evidence>
<reference evidence="1" key="1">
    <citation type="submission" date="2020-08" db="EMBL/GenBank/DDBJ databases">
        <title>Genome public.</title>
        <authorList>
            <person name="Liu C."/>
            <person name="Sun Q."/>
        </authorList>
    </citation>
    <scope>NUCLEOTIDE SEQUENCE</scope>
    <source>
        <strain evidence="1">NSJ-12</strain>
    </source>
</reference>
<dbReference type="GO" id="GO:0008817">
    <property type="term" value="F:corrinoid adenosyltransferase activity"/>
    <property type="evidence" value="ECO:0007669"/>
    <property type="project" value="InterPro"/>
</dbReference>
<name>A0A926EIF9_9FIRM</name>
<comment type="caution">
    <text evidence="1">The sequence shown here is derived from an EMBL/GenBank/DDBJ whole genome shotgun (WGS) entry which is preliminary data.</text>
</comment>
<dbReference type="SUPFAM" id="SSF52540">
    <property type="entry name" value="P-loop containing nucleoside triphosphate hydrolases"/>
    <property type="match status" value="1"/>
</dbReference>
<dbReference type="Gene3D" id="3.40.50.300">
    <property type="entry name" value="P-loop containing nucleotide triphosphate hydrolases"/>
    <property type="match status" value="1"/>
</dbReference>
<dbReference type="AlphaFoldDB" id="A0A926EIF9"/>
<dbReference type="InterPro" id="IPR027417">
    <property type="entry name" value="P-loop_NTPase"/>
</dbReference>
<dbReference type="PANTHER" id="PTHR46638">
    <property type="entry name" value="CORRINOID ADENOSYLTRANSFERASE"/>
    <property type="match status" value="1"/>
</dbReference>
<dbReference type="EMBL" id="JACRSY010000004">
    <property type="protein sequence ID" value="MBC8578658.1"/>
    <property type="molecule type" value="Genomic_DNA"/>
</dbReference>
<protein>
    <submittedName>
        <fullName evidence="1">Cob(I)yrinic acid a,c-diamide adenosyltransferase</fullName>
    </submittedName>
</protein>
<accession>A0A926EIF9</accession>
<sequence>MEQGLIQVYCGPGKGKTTAAIGLGIRALGSNLKVIMIQFLKNDNTGECRLLKTLEPGFKVFHFEKERGFTWTLTDEEKSELAQEIHMALKFAKKVMDTGECDILILDEVLGVIEKGFADVKDLQSLVEEKPEFMELVVTGRVLPDVLKDKVDYISYIEAVKHPMEKGVMAREGIEY</sequence>
<dbReference type="Pfam" id="PF02572">
    <property type="entry name" value="CobA_CobO_BtuR"/>
    <property type="match status" value="1"/>
</dbReference>
<dbReference type="GO" id="GO:0009236">
    <property type="term" value="P:cobalamin biosynthetic process"/>
    <property type="evidence" value="ECO:0007669"/>
    <property type="project" value="InterPro"/>
</dbReference>
<dbReference type="Proteomes" id="UP000655830">
    <property type="component" value="Unassembled WGS sequence"/>
</dbReference>
<dbReference type="PANTHER" id="PTHR46638:SF1">
    <property type="entry name" value="CORRINOID ADENOSYLTRANSFERASE"/>
    <property type="match status" value="1"/>
</dbReference>
<organism evidence="1 2">
    <name type="scientific">Zhenhengia yiwuensis</name>
    <dbReference type="NCBI Taxonomy" id="2763666"/>
    <lineage>
        <taxon>Bacteria</taxon>
        <taxon>Bacillati</taxon>
        <taxon>Bacillota</taxon>
        <taxon>Clostridia</taxon>
        <taxon>Lachnospirales</taxon>
        <taxon>Lachnospiraceae</taxon>
        <taxon>Zhenhengia</taxon>
    </lineage>
</organism>
<keyword evidence="2" id="KW-1185">Reference proteome</keyword>
<evidence type="ECO:0000313" key="1">
    <source>
        <dbReference type="EMBL" id="MBC8578658.1"/>
    </source>
</evidence>
<gene>
    <name evidence="1" type="ORF">H8718_03830</name>
</gene>
<proteinExistence type="predicted"/>
<dbReference type="PIRSF" id="PIRSF015617">
    <property type="entry name" value="Adensltrnsf_CobA"/>
    <property type="match status" value="1"/>
</dbReference>
<dbReference type="InterPro" id="IPR003724">
    <property type="entry name" value="CblAdoTrfase_CobA"/>
</dbReference>
<dbReference type="GO" id="GO:0005524">
    <property type="term" value="F:ATP binding"/>
    <property type="evidence" value="ECO:0007669"/>
    <property type="project" value="InterPro"/>
</dbReference>